<dbReference type="SMART" id="SM00906">
    <property type="entry name" value="Fungal_trans"/>
    <property type="match status" value="1"/>
</dbReference>
<keyword evidence="3" id="KW-0862">Zinc</keyword>
<organism evidence="10 11">
    <name type="scientific">Penicillium decumbens</name>
    <dbReference type="NCBI Taxonomy" id="69771"/>
    <lineage>
        <taxon>Eukaryota</taxon>
        <taxon>Fungi</taxon>
        <taxon>Dikarya</taxon>
        <taxon>Ascomycota</taxon>
        <taxon>Pezizomycotina</taxon>
        <taxon>Eurotiomycetes</taxon>
        <taxon>Eurotiomycetidae</taxon>
        <taxon>Eurotiales</taxon>
        <taxon>Aspergillaceae</taxon>
        <taxon>Penicillium</taxon>
    </lineage>
</organism>
<dbReference type="CDD" id="cd00067">
    <property type="entry name" value="GAL4"/>
    <property type="match status" value="1"/>
</dbReference>
<evidence type="ECO:0000256" key="5">
    <source>
        <dbReference type="ARBA" id="ARBA00023125"/>
    </source>
</evidence>
<feature type="region of interest" description="Disordered" evidence="8">
    <location>
        <begin position="123"/>
        <end position="142"/>
    </location>
</feature>
<dbReference type="Proteomes" id="UP000191522">
    <property type="component" value="Unassembled WGS sequence"/>
</dbReference>
<keyword evidence="2" id="KW-0479">Metal-binding</keyword>
<keyword evidence="11" id="KW-1185">Reference proteome</keyword>
<dbReference type="GO" id="GO:0045944">
    <property type="term" value="P:positive regulation of transcription by RNA polymerase II"/>
    <property type="evidence" value="ECO:0007669"/>
    <property type="project" value="TreeGrafter"/>
</dbReference>
<evidence type="ECO:0000256" key="4">
    <source>
        <dbReference type="ARBA" id="ARBA00023015"/>
    </source>
</evidence>
<keyword evidence="5" id="KW-0238">DNA-binding</keyword>
<dbReference type="InterPro" id="IPR036864">
    <property type="entry name" value="Zn2-C6_fun-type_DNA-bd_sf"/>
</dbReference>
<name>A0A1V6PCU0_PENDC</name>
<keyword evidence="6" id="KW-0804">Transcription</keyword>
<feature type="compositionally biased region" description="Basic and acidic residues" evidence="8">
    <location>
        <begin position="125"/>
        <end position="139"/>
    </location>
</feature>
<comment type="subcellular location">
    <subcellularLocation>
        <location evidence="1">Nucleus</location>
    </subcellularLocation>
</comment>
<evidence type="ECO:0000256" key="8">
    <source>
        <dbReference type="SAM" id="MobiDB-lite"/>
    </source>
</evidence>
<dbReference type="GO" id="GO:0005634">
    <property type="term" value="C:nucleus"/>
    <property type="evidence" value="ECO:0007669"/>
    <property type="project" value="UniProtKB-SubCell"/>
</dbReference>
<dbReference type="PROSITE" id="PS00463">
    <property type="entry name" value="ZN2_CY6_FUNGAL_1"/>
    <property type="match status" value="1"/>
</dbReference>
<dbReference type="SUPFAM" id="SSF57701">
    <property type="entry name" value="Zn2/Cys6 DNA-binding domain"/>
    <property type="match status" value="1"/>
</dbReference>
<feature type="region of interest" description="Disordered" evidence="8">
    <location>
        <begin position="1"/>
        <end position="23"/>
    </location>
</feature>
<evidence type="ECO:0000256" key="3">
    <source>
        <dbReference type="ARBA" id="ARBA00022833"/>
    </source>
</evidence>
<dbReference type="Pfam" id="PF04082">
    <property type="entry name" value="Fungal_trans"/>
    <property type="match status" value="1"/>
</dbReference>
<dbReference type="EMBL" id="MDYL01000009">
    <property type="protein sequence ID" value="OQD74858.1"/>
    <property type="molecule type" value="Genomic_DNA"/>
</dbReference>
<evidence type="ECO:0000256" key="2">
    <source>
        <dbReference type="ARBA" id="ARBA00022723"/>
    </source>
</evidence>
<dbReference type="OMA" id="TQARYCI"/>
<keyword evidence="7" id="KW-0539">Nucleus</keyword>
<protein>
    <recommendedName>
        <fullName evidence="9">Zn(2)-C6 fungal-type domain-containing protein</fullName>
    </recommendedName>
</protein>
<evidence type="ECO:0000313" key="11">
    <source>
        <dbReference type="Proteomes" id="UP000191522"/>
    </source>
</evidence>
<feature type="domain" description="Zn(2)-C6 fungal-type" evidence="9">
    <location>
        <begin position="32"/>
        <end position="66"/>
    </location>
</feature>
<dbReference type="InterPro" id="IPR001138">
    <property type="entry name" value="Zn2Cys6_DnaBD"/>
</dbReference>
<accession>A0A1V6PCU0</accession>
<dbReference type="PROSITE" id="PS50048">
    <property type="entry name" value="ZN2_CY6_FUNGAL_2"/>
    <property type="match status" value="1"/>
</dbReference>
<feature type="compositionally biased region" description="Polar residues" evidence="8">
    <location>
        <begin position="1"/>
        <end position="16"/>
    </location>
</feature>
<evidence type="ECO:0000256" key="7">
    <source>
        <dbReference type="ARBA" id="ARBA00023242"/>
    </source>
</evidence>
<dbReference type="InterPro" id="IPR052202">
    <property type="entry name" value="Yeast_MetPath_Reg"/>
</dbReference>
<sequence>MEPVTPVQQPSLSNKGQGWHANAGIHRRSTNACRRCKRRKIKCHYNSEKNRRKCVACSKSYSECLFDVPPDGVLRGDAYVATLEARIQTLERQLRAKETGHTTGRNVPSFTPDTACSEAQAYEKSAPEIDHPDEPDRETACSPCSTREQIPVAAHGSPAERQTVTADVIVLDMLHGRSFTSDPGEESLPALPSSNRAKALVDTVYFYTQARYCIIDWTQLREWHRVRESIAYTPADGPVESQIGAYFIWIIYAIGACLVANPETSTEAYFERARIYLPTVMSFQNLTTVQGLLCLTQYYFRGPTESPIWDLVGLALRLCIKLRYHRKSASLDVDPYTVELQKRFFWCAYCFDRLLSILSKLPFGISDADIDVELPIDIDDTCTNQQMISELQIQQATGRAGHSEEITTMTAALHHLQIYRIRSRILTNFTGPYAQIPSLVDVEQLLSELDQWRQDAPRKQDSRSFPQQNPDRVQANYFQAVLLLIRPILTGNAVDPDVIPLCVEFAADACQSAKILSLNPQTLPDRITVYHCFYGGITLLQCLSIKPTALSPRCAHQAISACLSALAVYTRVLPAVAPFLRLFEDVSNLFVYNDRGSEVHPCPKVRSLLNRIISSDPSETSEIFNSFSRQDHQAQALVAPSPEPLERQEMAIQFDSILGGQSSVIPLDMPLDISPLYAPGAEIMDLWTGPWLEASSEFA</sequence>
<dbReference type="SMART" id="SM00066">
    <property type="entry name" value="GAL4"/>
    <property type="match status" value="1"/>
</dbReference>
<reference evidence="11" key="1">
    <citation type="journal article" date="2017" name="Nat. Microbiol.">
        <title>Global analysis of biosynthetic gene clusters reveals vast potential of secondary metabolite production in Penicillium species.</title>
        <authorList>
            <person name="Nielsen J.C."/>
            <person name="Grijseels S."/>
            <person name="Prigent S."/>
            <person name="Ji B."/>
            <person name="Dainat J."/>
            <person name="Nielsen K.F."/>
            <person name="Frisvad J.C."/>
            <person name="Workman M."/>
            <person name="Nielsen J."/>
        </authorList>
    </citation>
    <scope>NUCLEOTIDE SEQUENCE [LARGE SCALE GENOMIC DNA]</scope>
    <source>
        <strain evidence="11">IBT 11843</strain>
    </source>
</reference>
<dbReference type="Gene3D" id="4.10.240.10">
    <property type="entry name" value="Zn(2)-C6 fungal-type DNA-binding domain"/>
    <property type="match status" value="1"/>
</dbReference>
<gene>
    <name evidence="10" type="ORF">PENDEC_c009G07035</name>
</gene>
<dbReference type="GO" id="GO:0000981">
    <property type="term" value="F:DNA-binding transcription factor activity, RNA polymerase II-specific"/>
    <property type="evidence" value="ECO:0007669"/>
    <property type="project" value="InterPro"/>
</dbReference>
<evidence type="ECO:0000256" key="6">
    <source>
        <dbReference type="ARBA" id="ARBA00023163"/>
    </source>
</evidence>
<dbReference type="GO" id="GO:0008270">
    <property type="term" value="F:zinc ion binding"/>
    <property type="evidence" value="ECO:0007669"/>
    <property type="project" value="InterPro"/>
</dbReference>
<dbReference type="AlphaFoldDB" id="A0A1V6PCU0"/>
<evidence type="ECO:0000313" key="10">
    <source>
        <dbReference type="EMBL" id="OQD74858.1"/>
    </source>
</evidence>
<dbReference type="CDD" id="cd12148">
    <property type="entry name" value="fungal_TF_MHR"/>
    <property type="match status" value="1"/>
</dbReference>
<evidence type="ECO:0000256" key="1">
    <source>
        <dbReference type="ARBA" id="ARBA00004123"/>
    </source>
</evidence>
<dbReference type="OrthoDB" id="189997at2759"/>
<keyword evidence="4" id="KW-0805">Transcription regulation</keyword>
<proteinExistence type="predicted"/>
<dbReference type="PANTHER" id="PTHR47782">
    <property type="entry name" value="ZN(II)2CYS6 TRANSCRIPTION FACTOR (EUROFUNG)-RELATED"/>
    <property type="match status" value="1"/>
</dbReference>
<evidence type="ECO:0000259" key="9">
    <source>
        <dbReference type="PROSITE" id="PS50048"/>
    </source>
</evidence>
<dbReference type="GO" id="GO:0006351">
    <property type="term" value="P:DNA-templated transcription"/>
    <property type="evidence" value="ECO:0007669"/>
    <property type="project" value="InterPro"/>
</dbReference>
<comment type="caution">
    <text evidence="10">The sequence shown here is derived from an EMBL/GenBank/DDBJ whole genome shotgun (WGS) entry which is preliminary data.</text>
</comment>
<dbReference type="GO" id="GO:0043565">
    <property type="term" value="F:sequence-specific DNA binding"/>
    <property type="evidence" value="ECO:0007669"/>
    <property type="project" value="TreeGrafter"/>
</dbReference>
<dbReference type="PANTHER" id="PTHR47782:SF12">
    <property type="entry name" value="ZN(II)2CYS6 TRANSCRIPTION FACTOR (EUROFUNG)"/>
    <property type="match status" value="1"/>
</dbReference>
<dbReference type="InterPro" id="IPR007219">
    <property type="entry name" value="XnlR_reg_dom"/>
</dbReference>